<dbReference type="InterPro" id="IPR018274">
    <property type="entry name" value="PEP_util_AS"/>
</dbReference>
<dbReference type="InterPro" id="IPR036637">
    <property type="entry name" value="Phosphohistidine_dom_sf"/>
</dbReference>
<dbReference type="NCBIfam" id="TIGR01828">
    <property type="entry name" value="pyru_phos_dikin"/>
    <property type="match status" value="1"/>
</dbReference>
<evidence type="ECO:0000256" key="1">
    <source>
        <dbReference type="ARBA" id="ARBA00001946"/>
    </source>
</evidence>
<keyword evidence="19" id="KW-0670">Pyruvate</keyword>
<dbReference type="Proteomes" id="UP000215405">
    <property type="component" value="Unassembled WGS sequence"/>
</dbReference>
<evidence type="ECO:0000256" key="5">
    <source>
        <dbReference type="ARBA" id="ARBA00020138"/>
    </source>
</evidence>
<dbReference type="InterPro" id="IPR002192">
    <property type="entry name" value="PPDK_AMP/ATP-bd"/>
</dbReference>
<evidence type="ECO:0000256" key="4">
    <source>
        <dbReference type="ARBA" id="ARBA00011994"/>
    </source>
</evidence>
<dbReference type="PROSITE" id="PS00370">
    <property type="entry name" value="PEP_ENZYMES_PHOS_SITE"/>
    <property type="match status" value="1"/>
</dbReference>
<dbReference type="Gene3D" id="1.10.189.10">
    <property type="entry name" value="Pyruvate Phosphate Dikinase, domain 2"/>
    <property type="match status" value="1"/>
</dbReference>
<protein>
    <recommendedName>
        <fullName evidence="5 12">Pyruvate, phosphate dikinase</fullName>
        <ecNumber evidence="4 12">2.7.9.1</ecNumber>
    </recommendedName>
</protein>
<evidence type="ECO:0000259" key="17">
    <source>
        <dbReference type="Pfam" id="PF01326"/>
    </source>
</evidence>
<evidence type="ECO:0000256" key="13">
    <source>
        <dbReference type="PIRSR" id="PIRSR000853-1"/>
    </source>
</evidence>
<evidence type="ECO:0000256" key="10">
    <source>
        <dbReference type="ARBA" id="ARBA00022840"/>
    </source>
</evidence>
<dbReference type="EC" id="2.7.9.1" evidence="4 12"/>
<evidence type="ECO:0000256" key="9">
    <source>
        <dbReference type="ARBA" id="ARBA00022777"/>
    </source>
</evidence>
<dbReference type="Gene3D" id="3.30.470.20">
    <property type="entry name" value="ATP-grasp fold, B domain"/>
    <property type="match status" value="1"/>
</dbReference>
<feature type="domain" description="Pyruvate phosphate dikinase AMP/ATP-binding" evidence="17">
    <location>
        <begin position="67"/>
        <end position="372"/>
    </location>
</feature>
<keyword evidence="11 15" id="KW-0460">Magnesium</keyword>
<evidence type="ECO:0000256" key="14">
    <source>
        <dbReference type="PIRSR" id="PIRSR000853-2"/>
    </source>
</evidence>
<dbReference type="SUPFAM" id="SSF56059">
    <property type="entry name" value="Glutathione synthetase ATP-binding domain-like"/>
    <property type="match status" value="1"/>
</dbReference>
<feature type="active site" description="Tele-phosphohistidine intermediate" evidence="13">
    <location>
        <position position="476"/>
    </location>
</feature>
<dbReference type="Gene3D" id="3.50.30.10">
    <property type="entry name" value="Phosphohistidine domain"/>
    <property type="match status" value="1"/>
</dbReference>
<feature type="binding site" evidence="14">
    <location>
        <position position="638"/>
    </location>
    <ligand>
        <name>substrate</name>
    </ligand>
</feature>
<dbReference type="RefSeq" id="WP_094078298.1">
    <property type="nucleotide sequence ID" value="NZ_NBYO01000003.1"/>
</dbReference>
<sequence length="899" mass="98098">MGEEHTAPERYVFSFGAGVADGSAEMADFLGGKGANLAEMSALGLSVPPGFTLTTEVCRHFSQHRVVPDGVERQVRDAMNRLEETTGRHFGAGHNSLLLSVRSGARASMPGMMDTILNLGLNDSAVEALAEETGDGRFAWDSYRRFIQMYSDTVLRLDLEFFEEIIEEERERLGRDSDAEMTAGDWKAVVTRYLAFVEEELGEPFPQDVETQLRGAIRAVLGSWMNPRAIAFRALHGLQDQDGTAVTIQAMVFGNRDDRSATGVCFTREPNTGVKTLYGEYLPRAQGEDVVSGMRTPLPLSSGQASGHGVDNADRSMQVVFPNVYDELKCVSERLEAHYGDMQDIEFTVESGKLYILQTRTAKRSAGAALRIAVEMAEADLITRNDALLRIDPLSLVSLLHASIDPDAERDHIASGLPAAPGAASGQIVFSPDEAADLAERGKKIILVRTETSPEDIHGMSAAEGILTTRGGTTSHAAVVARGMGKPCVSGAGTLRVDYDAKTLSTMGRTFDEGDTITIDGTTGEVFAGAIAMRKPQLSDDFRTILEWADATRRMKVRTNIDVASDAELARDFGAEGIGLCRTEHMFFGDERILAMRHLVLAETDNDRESALLTLLPSQRRDFVELFEQMAGLPVTIRLLDPPFHEFLPHTEEEMRETADALGVPVEKIEFRAETLRETNPMLGHRGVRVAISYPAIPEMQVRAIFEAAIEAGQRTGRPVKPEIMLPLVGLQREVDFVREIIDRVARDVMKETGQSVEYTVGILIELPRAAVRASLIAQSCDFFSFGTNDLTQTVFGISRDDAAQFLETYRQAGIVEANPFITLDVEGVGELINMACVNGRAVQPELLTGICGEHAGDPKSIEFCEEAGLDYVSCSPFRVPIARLAAAQAALRVKNGAS</sequence>
<dbReference type="InterPro" id="IPR040442">
    <property type="entry name" value="Pyrv_kinase-like_dom_sf"/>
</dbReference>
<evidence type="ECO:0000256" key="15">
    <source>
        <dbReference type="PIRSR" id="PIRSR000853-3"/>
    </source>
</evidence>
<evidence type="ECO:0000259" key="18">
    <source>
        <dbReference type="Pfam" id="PF02896"/>
    </source>
</evidence>
<dbReference type="NCBIfam" id="NF004531">
    <property type="entry name" value="PRK05878.1"/>
    <property type="match status" value="1"/>
</dbReference>
<dbReference type="Gene3D" id="3.30.1490.20">
    <property type="entry name" value="ATP-grasp fold, A domain"/>
    <property type="match status" value="1"/>
</dbReference>
<comment type="cofactor">
    <cofactor evidence="1 12 15">
        <name>Mg(2+)</name>
        <dbReference type="ChEBI" id="CHEBI:18420"/>
    </cofactor>
</comment>
<dbReference type="InterPro" id="IPR023151">
    <property type="entry name" value="PEP_util_CS"/>
</dbReference>
<feature type="binding site" evidence="14">
    <location>
        <position position="788"/>
    </location>
    <ligand>
        <name>substrate</name>
    </ligand>
</feature>
<evidence type="ECO:0000256" key="7">
    <source>
        <dbReference type="ARBA" id="ARBA00022723"/>
    </source>
</evidence>
<keyword evidence="20" id="KW-1185">Reference proteome</keyword>
<comment type="caution">
    <text evidence="19">The sequence shown here is derived from an EMBL/GenBank/DDBJ whole genome shotgun (WGS) entry which is preliminary data.</text>
</comment>
<comment type="function">
    <text evidence="2">Catalyzes the reversible phosphorylation of pyruvate and phosphate.</text>
</comment>
<feature type="binding site" evidence="14">
    <location>
        <position position="766"/>
    </location>
    <ligand>
        <name>substrate</name>
    </ligand>
</feature>
<feature type="binding site" evidence="14">
    <location>
        <position position="790"/>
    </location>
    <ligand>
        <name>substrate</name>
    </ligand>
</feature>
<feature type="domain" description="Pyruvate phosphate dikinase AMP/ATP-binding" evidence="17">
    <location>
        <begin position="29"/>
        <end position="64"/>
    </location>
</feature>
<dbReference type="InterPro" id="IPR008279">
    <property type="entry name" value="PEP-util_enz_mobile_dom"/>
</dbReference>
<feature type="domain" description="PEP-utilising enzyme mobile" evidence="16">
    <location>
        <begin position="444"/>
        <end position="524"/>
    </location>
</feature>
<dbReference type="AlphaFoldDB" id="A0A231UUD4"/>
<dbReference type="Pfam" id="PF01326">
    <property type="entry name" value="PPDK_N"/>
    <property type="match status" value="2"/>
</dbReference>
<dbReference type="InterPro" id="IPR000121">
    <property type="entry name" value="PEP_util_C"/>
</dbReference>
<dbReference type="InterPro" id="IPR013815">
    <property type="entry name" value="ATP_grasp_subdomain_1"/>
</dbReference>
<dbReference type="EMBL" id="NBYO01000003">
    <property type="protein sequence ID" value="OXS99519.1"/>
    <property type="molecule type" value="Genomic_DNA"/>
</dbReference>
<organism evidence="19 20">
    <name type="scientific">Notoacmeibacter marinus</name>
    <dbReference type="NCBI Taxonomy" id="1876515"/>
    <lineage>
        <taxon>Bacteria</taxon>
        <taxon>Pseudomonadati</taxon>
        <taxon>Pseudomonadota</taxon>
        <taxon>Alphaproteobacteria</taxon>
        <taxon>Hyphomicrobiales</taxon>
        <taxon>Notoacmeibacteraceae</taxon>
        <taxon>Notoacmeibacter</taxon>
    </lineage>
</organism>
<evidence type="ECO:0000256" key="11">
    <source>
        <dbReference type="ARBA" id="ARBA00022842"/>
    </source>
</evidence>
<accession>A0A231UUD4</accession>
<dbReference type="InterPro" id="IPR010121">
    <property type="entry name" value="Pyruvate_phosphate_dikinase"/>
</dbReference>
<gene>
    <name evidence="19" type="ORF">B7H23_15380</name>
</gene>
<dbReference type="PANTHER" id="PTHR22931">
    <property type="entry name" value="PHOSPHOENOLPYRUVATE DIKINASE-RELATED"/>
    <property type="match status" value="1"/>
</dbReference>
<feature type="binding site" evidence="14">
    <location>
        <position position="582"/>
    </location>
    <ligand>
        <name>substrate</name>
    </ligand>
</feature>
<feature type="binding site" evidence="14">
    <location>
        <position position="789"/>
    </location>
    <ligand>
        <name>substrate</name>
    </ligand>
</feature>
<keyword evidence="10" id="KW-0067">ATP-binding</keyword>
<comment type="similarity">
    <text evidence="3 12">Belongs to the PEP-utilizing enzyme family.</text>
</comment>
<dbReference type="SUPFAM" id="SSF51621">
    <property type="entry name" value="Phosphoenolpyruvate/pyruvate domain"/>
    <property type="match status" value="1"/>
</dbReference>
<evidence type="ECO:0000313" key="19">
    <source>
        <dbReference type="EMBL" id="OXS99519.1"/>
    </source>
</evidence>
<dbReference type="PROSITE" id="PS00742">
    <property type="entry name" value="PEP_ENZYMES_2"/>
    <property type="match status" value="1"/>
</dbReference>
<dbReference type="GO" id="GO:0016301">
    <property type="term" value="F:kinase activity"/>
    <property type="evidence" value="ECO:0007669"/>
    <property type="project" value="UniProtKB-UniRule"/>
</dbReference>
<evidence type="ECO:0000259" key="16">
    <source>
        <dbReference type="Pfam" id="PF00391"/>
    </source>
</evidence>
<dbReference type="GO" id="GO:0005524">
    <property type="term" value="F:ATP binding"/>
    <property type="evidence" value="ECO:0007669"/>
    <property type="project" value="UniProtKB-UniRule"/>
</dbReference>
<proteinExistence type="inferred from homology"/>
<comment type="catalytic activity">
    <reaction evidence="12">
        <text>pyruvate + phosphate + ATP = phosphoenolpyruvate + AMP + diphosphate + H(+)</text>
        <dbReference type="Rhea" id="RHEA:10756"/>
        <dbReference type="ChEBI" id="CHEBI:15361"/>
        <dbReference type="ChEBI" id="CHEBI:15378"/>
        <dbReference type="ChEBI" id="CHEBI:30616"/>
        <dbReference type="ChEBI" id="CHEBI:33019"/>
        <dbReference type="ChEBI" id="CHEBI:43474"/>
        <dbReference type="ChEBI" id="CHEBI:58702"/>
        <dbReference type="ChEBI" id="CHEBI:456215"/>
        <dbReference type="EC" id="2.7.9.1"/>
    </reaction>
</comment>
<evidence type="ECO:0000256" key="6">
    <source>
        <dbReference type="ARBA" id="ARBA00022679"/>
    </source>
</evidence>
<dbReference type="Pfam" id="PF00391">
    <property type="entry name" value="PEP-utilizers"/>
    <property type="match status" value="1"/>
</dbReference>
<dbReference type="GO" id="GO:0046872">
    <property type="term" value="F:metal ion binding"/>
    <property type="evidence" value="ECO:0007669"/>
    <property type="project" value="UniProtKB-UniRule"/>
</dbReference>
<keyword evidence="8" id="KW-0547">Nucleotide-binding</keyword>
<feature type="binding site" evidence="14">
    <location>
        <position position="787"/>
    </location>
    <ligand>
        <name>substrate</name>
    </ligand>
</feature>
<evidence type="ECO:0000256" key="12">
    <source>
        <dbReference type="PIRNR" id="PIRNR000853"/>
    </source>
</evidence>
<reference evidence="20" key="1">
    <citation type="journal article" date="2017" name="Int. J. Syst. Evol. Microbiol.">
        <title>Notoacmeibacter marinus gen. nov., sp. nov., isolated from the gut of a limpet and proposal of Notoacmeibacteraceae fam. nov. in the order Rhizobiales of the class Alphaproteobacteria.</title>
        <authorList>
            <person name="Huang Z."/>
            <person name="Guo F."/>
            <person name="Lai Q."/>
        </authorList>
    </citation>
    <scope>NUCLEOTIDE SEQUENCE [LARGE SCALE GENOMIC DNA]</scope>
    <source>
        <strain evidence="20">XMTR2A4</strain>
    </source>
</reference>
<dbReference type="GO" id="GO:0050242">
    <property type="term" value="F:pyruvate, phosphate dikinase activity"/>
    <property type="evidence" value="ECO:0007669"/>
    <property type="project" value="UniProtKB-UniRule"/>
</dbReference>
<evidence type="ECO:0000313" key="20">
    <source>
        <dbReference type="Proteomes" id="UP000215405"/>
    </source>
</evidence>
<dbReference type="Gene3D" id="1.20.80.30">
    <property type="match status" value="1"/>
</dbReference>
<feature type="domain" description="PEP-utilising enzyme C-terminal" evidence="18">
    <location>
        <begin position="539"/>
        <end position="890"/>
    </location>
</feature>
<keyword evidence="9 19" id="KW-0418">Kinase</keyword>
<keyword evidence="7 15" id="KW-0479">Metal-binding</keyword>
<evidence type="ECO:0000256" key="3">
    <source>
        <dbReference type="ARBA" id="ARBA00007837"/>
    </source>
</evidence>
<dbReference type="PANTHER" id="PTHR22931:SF9">
    <property type="entry name" value="PYRUVATE, PHOSPHATE DIKINASE 1, CHLOROPLASTIC"/>
    <property type="match status" value="1"/>
</dbReference>
<dbReference type="Gene3D" id="3.20.20.60">
    <property type="entry name" value="Phosphoenolpyruvate-binding domains"/>
    <property type="match status" value="1"/>
</dbReference>
<dbReference type="Pfam" id="PF02896">
    <property type="entry name" value="PEP-utilizers_C"/>
    <property type="match status" value="1"/>
</dbReference>
<dbReference type="PIRSF" id="PIRSF000853">
    <property type="entry name" value="PPDK"/>
    <property type="match status" value="1"/>
</dbReference>
<feature type="binding site" evidence="15">
    <location>
        <position position="790"/>
    </location>
    <ligand>
        <name>Mg(2+)</name>
        <dbReference type="ChEBI" id="CHEBI:18420"/>
    </ligand>
</feature>
<keyword evidence="6" id="KW-0808">Transferase</keyword>
<evidence type="ECO:0000256" key="2">
    <source>
        <dbReference type="ARBA" id="ARBA00003144"/>
    </source>
</evidence>
<feature type="binding site" evidence="15">
    <location>
        <position position="766"/>
    </location>
    <ligand>
        <name>Mg(2+)</name>
        <dbReference type="ChEBI" id="CHEBI:18420"/>
    </ligand>
</feature>
<feature type="active site" description="Proton donor" evidence="13">
    <location>
        <position position="852"/>
    </location>
</feature>
<evidence type="ECO:0000256" key="8">
    <source>
        <dbReference type="ARBA" id="ARBA00022741"/>
    </source>
</evidence>
<dbReference type="SUPFAM" id="SSF52009">
    <property type="entry name" value="Phosphohistidine domain"/>
    <property type="match status" value="1"/>
</dbReference>
<dbReference type="InterPro" id="IPR015813">
    <property type="entry name" value="Pyrv/PenolPyrv_kinase-like_dom"/>
</dbReference>
<name>A0A231UUD4_9HYPH</name>